<gene>
    <name evidence="1" type="ORF">PLAM_mp0148</name>
</gene>
<sequence length="50" mass="5486">MIEAGWIFRGSWAIDTEMGSRLRAMNSAALASSATNLCDKCYIAVKPSKY</sequence>
<name>A0A1J1JMA2_PLAAG</name>
<protein>
    <submittedName>
        <fullName evidence="1">Uncharacterized protein</fullName>
    </submittedName>
</protein>
<reference evidence="1" key="1">
    <citation type="submission" date="2015-09" db="EMBL/GenBank/DDBJ databases">
        <authorList>
            <person name="Jackson K.R."/>
            <person name="Lunt B.L."/>
            <person name="Fisher J.N.B."/>
            <person name="Gardner A.V."/>
            <person name="Bailey M.E."/>
            <person name="Deus L.M."/>
            <person name="Earl A.S."/>
            <person name="Gibby P.D."/>
            <person name="Hartmann K.A."/>
            <person name="Liu J.E."/>
            <person name="Manci A.M."/>
            <person name="Nielsen D.A."/>
            <person name="Solomon M.B."/>
            <person name="Breakwell D.P."/>
            <person name="Burnett S.H."/>
            <person name="Grose J.H."/>
        </authorList>
    </citation>
    <scope>NUCLEOTIDE SEQUENCE</scope>
    <source>
        <strain evidence="1">7805</strain>
    </source>
</reference>
<dbReference type="REBASE" id="166994">
    <property type="entry name" value="M.Pag7805ORF148P"/>
</dbReference>
<evidence type="ECO:0000313" key="1">
    <source>
        <dbReference type="EMBL" id="CUM62443.1"/>
    </source>
</evidence>
<accession>A0A1J1JMA2</accession>
<organism evidence="1">
    <name type="scientific">Planktothrix agardhii</name>
    <name type="common">Oscillatoria agardhii</name>
    <dbReference type="NCBI Taxonomy" id="1160"/>
    <lineage>
        <taxon>Bacteria</taxon>
        <taxon>Bacillati</taxon>
        <taxon>Cyanobacteriota</taxon>
        <taxon>Cyanophyceae</taxon>
        <taxon>Oscillatoriophycideae</taxon>
        <taxon>Oscillatoriales</taxon>
        <taxon>Microcoleaceae</taxon>
        <taxon>Planktothrix</taxon>
    </lineage>
</organism>
<proteinExistence type="predicted"/>
<dbReference type="EMBL" id="LO018305">
    <property type="protein sequence ID" value="CUM62443.1"/>
    <property type="molecule type" value="Genomic_DNA"/>
</dbReference>
<dbReference type="AlphaFoldDB" id="A0A1J1JMA2"/>